<protein>
    <submittedName>
        <fullName evidence="9">UPF0361 family protein</fullName>
    </submittedName>
</protein>
<sequence>MCGRYTLFTPPDELESRFDATVGFEFEPRYNAAPGQQLPVVVDTDPGRIQRLEWGLVPRWADDDSGGHINARSETVAEKPAFAEAYQRRRCLVLADGFYEWADRGDGKRPYRVAFDDDRPFAMAGVWERWTPETQQVGLDAFGDGATDGGDPEPLETFTILTTEPNGVVEPLHHRMAVILNADDEGAWLNGDSVSLSPASGDNMRITPVSSAVNDPSNDRPGLIKPADTDRQR</sequence>
<feature type="region of interest" description="Disordered" evidence="8">
    <location>
        <begin position="197"/>
        <end position="233"/>
    </location>
</feature>
<dbReference type="PANTHER" id="PTHR13604:SF0">
    <property type="entry name" value="ABASIC SITE PROCESSING PROTEIN HMCES"/>
    <property type="match status" value="1"/>
</dbReference>
<dbReference type="STRING" id="348780.NP_2564A"/>
<evidence type="ECO:0000256" key="5">
    <source>
        <dbReference type="ARBA" id="ARBA00023124"/>
    </source>
</evidence>
<dbReference type="Gene3D" id="3.90.1680.10">
    <property type="entry name" value="SOS response associated peptidase-like"/>
    <property type="match status" value="1"/>
</dbReference>
<gene>
    <name evidence="9" type="ordered locus">NP_2564A</name>
</gene>
<evidence type="ECO:0000313" key="10">
    <source>
        <dbReference type="Proteomes" id="UP000002698"/>
    </source>
</evidence>
<dbReference type="PANTHER" id="PTHR13604">
    <property type="entry name" value="DC12-RELATED"/>
    <property type="match status" value="1"/>
</dbReference>
<dbReference type="GeneID" id="3701488"/>
<dbReference type="eggNOG" id="arCOG02784">
    <property type="taxonomic scope" value="Archaea"/>
</dbReference>
<evidence type="ECO:0000256" key="3">
    <source>
        <dbReference type="ARBA" id="ARBA00022763"/>
    </source>
</evidence>
<evidence type="ECO:0000256" key="7">
    <source>
        <dbReference type="ARBA" id="ARBA00023239"/>
    </source>
</evidence>
<evidence type="ECO:0000256" key="4">
    <source>
        <dbReference type="ARBA" id="ARBA00022801"/>
    </source>
</evidence>
<evidence type="ECO:0000256" key="8">
    <source>
        <dbReference type="SAM" id="MobiDB-lite"/>
    </source>
</evidence>
<evidence type="ECO:0000256" key="2">
    <source>
        <dbReference type="ARBA" id="ARBA00022670"/>
    </source>
</evidence>
<keyword evidence="10" id="KW-1185">Reference proteome</keyword>
<comment type="similarity">
    <text evidence="1">Belongs to the SOS response-associated peptidase family.</text>
</comment>
<dbReference type="Pfam" id="PF02586">
    <property type="entry name" value="SRAP"/>
    <property type="match status" value="1"/>
</dbReference>
<evidence type="ECO:0000256" key="1">
    <source>
        <dbReference type="ARBA" id="ARBA00008136"/>
    </source>
</evidence>
<keyword evidence="7" id="KW-0456">Lyase</keyword>
<dbReference type="EMBL" id="CR936257">
    <property type="protein sequence ID" value="CAI49373.1"/>
    <property type="molecule type" value="Genomic_DNA"/>
</dbReference>
<dbReference type="GO" id="GO:0106300">
    <property type="term" value="P:protein-DNA covalent cross-linking repair"/>
    <property type="evidence" value="ECO:0007669"/>
    <property type="project" value="InterPro"/>
</dbReference>
<dbReference type="KEGG" id="nph:NP_2564A"/>
<keyword evidence="6" id="KW-0238">DNA-binding</keyword>
<name>A0A1U7EWA0_NATPD</name>
<dbReference type="GO" id="GO:0016829">
    <property type="term" value="F:lyase activity"/>
    <property type="evidence" value="ECO:0007669"/>
    <property type="project" value="UniProtKB-KW"/>
</dbReference>
<dbReference type="HOGENOM" id="CLU_035990_6_2_2"/>
<dbReference type="OrthoDB" id="109020at2157"/>
<dbReference type="InterPro" id="IPR036590">
    <property type="entry name" value="SRAP-like"/>
</dbReference>
<dbReference type="EnsemblBacteria" id="CAI49373">
    <property type="protein sequence ID" value="CAI49373"/>
    <property type="gene ID" value="NP_2564A"/>
</dbReference>
<organism evidence="9 10">
    <name type="scientific">Natronomonas pharaonis (strain ATCC 35678 / DSM 2160 / CIP 103997 / JCM 8858 / NBRC 14720 / NCIMB 2260 / Gabara)</name>
    <name type="common">Halobacterium pharaonis</name>
    <dbReference type="NCBI Taxonomy" id="348780"/>
    <lineage>
        <taxon>Archaea</taxon>
        <taxon>Methanobacteriati</taxon>
        <taxon>Methanobacteriota</taxon>
        <taxon>Stenosarchaea group</taxon>
        <taxon>Halobacteria</taxon>
        <taxon>Halobacteriales</taxon>
        <taxon>Natronomonadaceae</taxon>
        <taxon>Natronomonas</taxon>
    </lineage>
</organism>
<evidence type="ECO:0000256" key="6">
    <source>
        <dbReference type="ARBA" id="ARBA00023125"/>
    </source>
</evidence>
<evidence type="ECO:0000313" key="9">
    <source>
        <dbReference type="EMBL" id="CAI49373.1"/>
    </source>
</evidence>
<keyword evidence="5" id="KW-0190">Covalent protein-DNA linkage</keyword>
<accession>A0A1U7EWA0</accession>
<dbReference type="GO" id="GO:0008233">
    <property type="term" value="F:peptidase activity"/>
    <property type="evidence" value="ECO:0007669"/>
    <property type="project" value="UniProtKB-KW"/>
</dbReference>
<keyword evidence="4" id="KW-0378">Hydrolase</keyword>
<dbReference type="AlphaFoldDB" id="A0A1U7EWA0"/>
<keyword evidence="3" id="KW-0227">DNA damage</keyword>
<keyword evidence="2" id="KW-0645">Protease</keyword>
<dbReference type="GO" id="GO:0006508">
    <property type="term" value="P:proteolysis"/>
    <property type="evidence" value="ECO:0007669"/>
    <property type="project" value="UniProtKB-KW"/>
</dbReference>
<reference evidence="9" key="1">
    <citation type="journal article" date="2005" name="Genome Res.">
        <title>Living with two extremes: conclusions from the genome sequence of Natronomonas pharaonis.</title>
        <authorList>
            <person name="Falb M."/>
            <person name="Pfeiffer F."/>
            <person name="Palm P."/>
            <person name="Rodewald K."/>
            <person name="Hickmann V."/>
            <person name="Tittor J."/>
            <person name="Oesterhelt D."/>
        </authorList>
    </citation>
    <scope>NUCLEOTIDE SEQUENCE [LARGE SCALE GENOMIC DNA]</scope>
    <source>
        <strain evidence="9">Gabara</strain>
    </source>
</reference>
<dbReference type="InterPro" id="IPR003738">
    <property type="entry name" value="SRAP"/>
</dbReference>
<proteinExistence type="inferred from homology"/>
<dbReference type="GO" id="GO:0003697">
    <property type="term" value="F:single-stranded DNA binding"/>
    <property type="evidence" value="ECO:0007669"/>
    <property type="project" value="InterPro"/>
</dbReference>
<dbReference type="SUPFAM" id="SSF143081">
    <property type="entry name" value="BB1717-like"/>
    <property type="match status" value="1"/>
</dbReference>
<dbReference type="RefSeq" id="WP_011322998.1">
    <property type="nucleotide sequence ID" value="NC_007426.1"/>
</dbReference>
<dbReference type="Proteomes" id="UP000002698">
    <property type="component" value="Chromosome"/>
</dbReference>